<sequence length="748" mass="86417">PSPFRVQTKTEENSRPARSDVEIMVFCIVLGDNTETAFPIILPIDKKVGELRESITKINPISFTNIDAKDLILWQVSISDEDVERMKILNTKPPSDIKIEELGGNAMSSRKEIQFYFPEDPVDEHIHIIIVRPQPPATTVGRPGEYQTSNREPVDRLIKNFWIDLYKAQIVLKSPDHINTDIYSSEPYSKYMRVEGNEIVLGEHIMLNSHNELILDNGEPVADNITMNSVENNELILDNDEPMTDNITMNSVENNELILDNDEPMTDNITMDSVENKDNGIGKPKPLVKFLRLHSTPDGIVYDISTQDILIKTSYLQMIEEIENDRAISEKKNDRKKGCIIIGSPGIGKTHFSLYLAFYITRRYFPADFIYQQLNEGKSHTIHISQKNMDVIEYPRGLGGEFPINSFYIADSVIPSLCTTKFTFLVTTPKNDRWHEFDKHRVQKYYAPIWTDGEILDVWEWDKRDYKHKIPKERVEELIIRWGCIPRRIFNEYDNEPKIYDIVSQCDAYMYLRNDGGDLKDNYSGKAIHIYPSSDFKDKQYVIASKEILKALYDHYAKNTKNIIINVIKNFAKTAGGPLAGKLFELLAHDILRKGGKFKVRRLTKDINEDSEKLPVEELTLKGLTHKQFRKIDEISSECYNIPDSPNFKSIDSIAPDCDGTHYLYQMTIADKHSIKVRGLSELKSKINDYQPINLYFVVPDINDLFDDFCEQKYVTTTDIEYVGWDYTTSWIKQNLTQYVLKIDLSDF</sequence>
<dbReference type="PANTHER" id="PTHR33129:SF1">
    <property type="entry name" value="ATP-BINDING PROTEIN"/>
    <property type="match status" value="1"/>
</dbReference>
<dbReference type="GO" id="GO:0043657">
    <property type="term" value="C:host cell"/>
    <property type="evidence" value="ECO:0007669"/>
    <property type="project" value="UniProtKB-SubCell"/>
</dbReference>
<dbReference type="OrthoDB" id="2415938at2759"/>
<comment type="subcellular location">
    <subcellularLocation>
        <location evidence="1">Host cell</location>
    </subcellularLocation>
    <subcellularLocation>
        <location evidence="2">Secreted</location>
    </subcellularLocation>
</comment>
<dbReference type="InterPro" id="IPR052980">
    <property type="entry name" value="Crinkler_effector"/>
</dbReference>
<dbReference type="Pfam" id="PF20147">
    <property type="entry name" value="Crinkler"/>
    <property type="match status" value="1"/>
</dbReference>
<proteinExistence type="predicted"/>
<name>A0A9W4X3X7_9GLOM</name>
<dbReference type="AlphaFoldDB" id="A0A9W4X3X7"/>
<dbReference type="Proteomes" id="UP001153678">
    <property type="component" value="Unassembled WGS sequence"/>
</dbReference>
<organism evidence="5 6">
    <name type="scientific">Funneliformis geosporum</name>
    <dbReference type="NCBI Taxonomy" id="1117311"/>
    <lineage>
        <taxon>Eukaryota</taxon>
        <taxon>Fungi</taxon>
        <taxon>Fungi incertae sedis</taxon>
        <taxon>Mucoromycota</taxon>
        <taxon>Glomeromycotina</taxon>
        <taxon>Glomeromycetes</taxon>
        <taxon>Glomerales</taxon>
        <taxon>Glomeraceae</taxon>
        <taxon>Funneliformis</taxon>
    </lineage>
</organism>
<keyword evidence="3" id="KW-0964">Secreted</keyword>
<dbReference type="GO" id="GO:0005576">
    <property type="term" value="C:extracellular region"/>
    <property type="evidence" value="ECO:0007669"/>
    <property type="project" value="UniProtKB-SubCell"/>
</dbReference>
<evidence type="ECO:0000256" key="1">
    <source>
        <dbReference type="ARBA" id="ARBA00004340"/>
    </source>
</evidence>
<comment type="caution">
    <text evidence="5">The sequence shown here is derived from an EMBL/GenBank/DDBJ whole genome shotgun (WGS) entry which is preliminary data.</text>
</comment>
<dbReference type="PANTHER" id="PTHR33129">
    <property type="entry name" value="PROTEIN KINASE DOMAIN-CONTAINING PROTEIN-RELATED"/>
    <property type="match status" value="1"/>
</dbReference>
<evidence type="ECO:0000313" key="6">
    <source>
        <dbReference type="Proteomes" id="UP001153678"/>
    </source>
</evidence>
<dbReference type="EMBL" id="CAMKVN010009416">
    <property type="protein sequence ID" value="CAI2193340.1"/>
    <property type="molecule type" value="Genomic_DNA"/>
</dbReference>
<dbReference type="InterPro" id="IPR027417">
    <property type="entry name" value="P-loop_NTPase"/>
</dbReference>
<evidence type="ECO:0000256" key="3">
    <source>
        <dbReference type="ARBA" id="ARBA00022525"/>
    </source>
</evidence>
<protein>
    <submittedName>
        <fullName evidence="5">7815_t:CDS:1</fullName>
    </submittedName>
</protein>
<dbReference type="SUPFAM" id="SSF52540">
    <property type="entry name" value="P-loop containing nucleoside triphosphate hydrolases"/>
    <property type="match status" value="1"/>
</dbReference>
<feature type="non-terminal residue" evidence="5">
    <location>
        <position position="748"/>
    </location>
</feature>
<reference evidence="5" key="1">
    <citation type="submission" date="2022-08" db="EMBL/GenBank/DDBJ databases">
        <authorList>
            <person name="Kallberg Y."/>
            <person name="Tangrot J."/>
            <person name="Rosling A."/>
        </authorList>
    </citation>
    <scope>NUCLEOTIDE SEQUENCE</scope>
    <source>
        <strain evidence="5">Wild A</strain>
    </source>
</reference>
<accession>A0A9W4X3X7</accession>
<gene>
    <name evidence="5" type="ORF">FWILDA_LOCUS16026</name>
</gene>
<evidence type="ECO:0000259" key="4">
    <source>
        <dbReference type="Pfam" id="PF20147"/>
    </source>
</evidence>
<evidence type="ECO:0000256" key="2">
    <source>
        <dbReference type="ARBA" id="ARBA00004613"/>
    </source>
</evidence>
<keyword evidence="6" id="KW-1185">Reference proteome</keyword>
<evidence type="ECO:0000313" key="5">
    <source>
        <dbReference type="EMBL" id="CAI2193340.1"/>
    </source>
</evidence>
<dbReference type="InterPro" id="IPR045379">
    <property type="entry name" value="Crinkler_N"/>
</dbReference>
<feature type="domain" description="Crinkler effector protein N-terminal" evidence="4">
    <location>
        <begin position="25"/>
        <end position="131"/>
    </location>
</feature>